<reference evidence="4" key="1">
    <citation type="journal article" date="2019" name="Int. J. Syst. Evol. Microbiol.">
        <title>The Global Catalogue of Microorganisms (GCM) 10K type strain sequencing project: providing services to taxonomists for standard genome sequencing and annotation.</title>
        <authorList>
            <consortium name="The Broad Institute Genomics Platform"/>
            <consortium name="The Broad Institute Genome Sequencing Center for Infectious Disease"/>
            <person name="Wu L."/>
            <person name="Ma J."/>
        </authorList>
    </citation>
    <scope>NUCLEOTIDE SEQUENCE [LARGE SCALE GENOMIC DNA]</scope>
    <source>
        <strain evidence="4">KCTC 23314</strain>
    </source>
</reference>
<keyword evidence="4" id="KW-1185">Reference proteome</keyword>
<protein>
    <submittedName>
        <fullName evidence="3">MFS transporter</fullName>
    </submittedName>
</protein>
<dbReference type="PANTHER" id="PTHR42928:SF5">
    <property type="entry name" value="BLR1237 PROTEIN"/>
    <property type="match status" value="1"/>
</dbReference>
<accession>A0ABQ3G4A1</accession>
<dbReference type="EMBL" id="BMYK01000012">
    <property type="protein sequence ID" value="GHC89193.1"/>
    <property type="molecule type" value="Genomic_DNA"/>
</dbReference>
<keyword evidence="2" id="KW-0732">Signal</keyword>
<dbReference type="RefSeq" id="WP_189688375.1">
    <property type="nucleotide sequence ID" value="NZ_BMYK01000012.1"/>
</dbReference>
<evidence type="ECO:0000313" key="4">
    <source>
        <dbReference type="Proteomes" id="UP000626210"/>
    </source>
</evidence>
<evidence type="ECO:0000313" key="3">
    <source>
        <dbReference type="EMBL" id="GHC89193.1"/>
    </source>
</evidence>
<dbReference type="Gene3D" id="3.40.190.150">
    <property type="entry name" value="Bordetella uptake gene, domain 1"/>
    <property type="match status" value="1"/>
</dbReference>
<dbReference type="Proteomes" id="UP000626210">
    <property type="component" value="Unassembled WGS sequence"/>
</dbReference>
<evidence type="ECO:0000256" key="1">
    <source>
        <dbReference type="ARBA" id="ARBA00006987"/>
    </source>
</evidence>
<name>A0ABQ3G4A1_9BURK</name>
<feature type="chain" id="PRO_5045629850" evidence="2">
    <location>
        <begin position="28"/>
        <end position="325"/>
    </location>
</feature>
<dbReference type="PANTHER" id="PTHR42928">
    <property type="entry name" value="TRICARBOXYLATE-BINDING PROTEIN"/>
    <property type="match status" value="1"/>
</dbReference>
<organism evidence="3 4">
    <name type="scientific">Pseudorhodoferax aquiterrae</name>
    <dbReference type="NCBI Taxonomy" id="747304"/>
    <lineage>
        <taxon>Bacteria</taxon>
        <taxon>Pseudomonadati</taxon>
        <taxon>Pseudomonadota</taxon>
        <taxon>Betaproteobacteria</taxon>
        <taxon>Burkholderiales</taxon>
        <taxon>Comamonadaceae</taxon>
    </lineage>
</organism>
<dbReference type="Gene3D" id="3.40.190.10">
    <property type="entry name" value="Periplasmic binding protein-like II"/>
    <property type="match status" value="1"/>
</dbReference>
<dbReference type="CDD" id="cd13578">
    <property type="entry name" value="PBP2_Bug27"/>
    <property type="match status" value="1"/>
</dbReference>
<evidence type="ECO:0000256" key="2">
    <source>
        <dbReference type="SAM" id="SignalP"/>
    </source>
</evidence>
<dbReference type="SUPFAM" id="SSF53850">
    <property type="entry name" value="Periplasmic binding protein-like II"/>
    <property type="match status" value="1"/>
</dbReference>
<comment type="caution">
    <text evidence="3">The sequence shown here is derived from an EMBL/GenBank/DDBJ whole genome shotgun (WGS) entry which is preliminary data.</text>
</comment>
<gene>
    <name evidence="3" type="ORF">GCM10007320_36600</name>
</gene>
<dbReference type="InterPro" id="IPR005064">
    <property type="entry name" value="BUG"/>
</dbReference>
<dbReference type="InterPro" id="IPR006311">
    <property type="entry name" value="TAT_signal"/>
</dbReference>
<feature type="signal peptide" evidence="2">
    <location>
        <begin position="1"/>
        <end position="27"/>
    </location>
</feature>
<dbReference type="PROSITE" id="PS51318">
    <property type="entry name" value="TAT"/>
    <property type="match status" value="1"/>
</dbReference>
<dbReference type="InterPro" id="IPR042100">
    <property type="entry name" value="Bug_dom1"/>
</dbReference>
<dbReference type="PIRSF" id="PIRSF017082">
    <property type="entry name" value="YflP"/>
    <property type="match status" value="1"/>
</dbReference>
<comment type="similarity">
    <text evidence="1">Belongs to the UPF0065 (bug) family.</text>
</comment>
<proteinExistence type="inferred from homology"/>
<dbReference type="Pfam" id="PF03401">
    <property type="entry name" value="TctC"/>
    <property type="match status" value="1"/>
</dbReference>
<sequence length="325" mass="33724">MFTISRRGVLASTLAATAASIGGPARASGFPNKPIKLVVPYSPGGGSDFVARLFAQKLTETLGWSVIVDNKAGASGMIGTDSAAKSPPDGYTLLLVDTAHATNAAVQPKLPFDPILDFAPITLVGSSPQLLVAHPGLQANSLKELLAMPASQASTLAVGTPGQGSAPHLLFEQLKFKTGLGAVHVPYKGGALALSDAVGGQIPMVINSIPACMPHIQAKRLKVLAIATAARDPRLPGVPTFAETVPGFEGAAWYGFVAPAKVPTEVLQQLDAAIGKVMDLPDVKSRLGEAFIDTMPRGPAAFAKFMNDDIARWQSIVKQTGFTLN</sequence>